<evidence type="ECO:0000313" key="1">
    <source>
        <dbReference type="EMBL" id="AMP10305.1"/>
    </source>
</evidence>
<protein>
    <submittedName>
        <fullName evidence="1">Putative lipoprotein</fullName>
    </submittedName>
</protein>
<dbReference type="RefSeq" id="WP_156477114.1">
    <property type="nucleotide sequence ID" value="NZ_CP013233.1"/>
</dbReference>
<dbReference type="PATRIC" id="fig|279058.17.peg.2806"/>
<evidence type="ECO:0000313" key="2">
    <source>
        <dbReference type="Proteomes" id="UP000071778"/>
    </source>
</evidence>
<accession>A0A127PRJ9</accession>
<organism evidence="1 2">
    <name type="scientific">Collimonas arenae</name>
    <dbReference type="NCBI Taxonomy" id="279058"/>
    <lineage>
        <taxon>Bacteria</taxon>
        <taxon>Pseudomonadati</taxon>
        <taxon>Pseudomonadota</taxon>
        <taxon>Betaproteobacteria</taxon>
        <taxon>Burkholderiales</taxon>
        <taxon>Oxalobacteraceae</taxon>
        <taxon>Collimonas</taxon>
    </lineage>
</organism>
<keyword evidence="2" id="KW-1185">Reference proteome</keyword>
<reference evidence="1 2" key="1">
    <citation type="submission" date="2015-11" db="EMBL/GenBank/DDBJ databases">
        <title>Exploring the genomic traits of fungus-feeding bacterial genus Collimonas.</title>
        <authorList>
            <person name="Song C."/>
            <person name="Schmidt R."/>
            <person name="de Jager V."/>
            <person name="Krzyzanowska D."/>
            <person name="Jongedijk E."/>
            <person name="Cankar K."/>
            <person name="Beekwilder J."/>
            <person name="van Veen A."/>
            <person name="de Boer W."/>
            <person name="van Veen J.A."/>
            <person name="Garbeva P."/>
        </authorList>
    </citation>
    <scope>NUCLEOTIDE SEQUENCE [LARGE SCALE GENOMIC DNA]</scope>
    <source>
        <strain evidence="1 2">Ter282</strain>
    </source>
</reference>
<dbReference type="PROSITE" id="PS51257">
    <property type="entry name" value="PROKAR_LIPOPROTEIN"/>
    <property type="match status" value="1"/>
</dbReference>
<dbReference type="EMBL" id="CP013235">
    <property type="protein sequence ID" value="AMP10305.1"/>
    <property type="molecule type" value="Genomic_DNA"/>
</dbReference>
<keyword evidence="1" id="KW-0449">Lipoprotein</keyword>
<dbReference type="AlphaFoldDB" id="A0A127PRJ9"/>
<gene>
    <name evidence="1" type="ORF">CAter282_2568</name>
</gene>
<dbReference type="Proteomes" id="UP000071778">
    <property type="component" value="Chromosome"/>
</dbReference>
<name>A0A127PRJ9_9BURK</name>
<proteinExistence type="predicted"/>
<sequence>MKTALGILAIISLLTGCAFPNLKCDDPDVRPAWCDDTGGMIGGSHSK</sequence>